<evidence type="ECO:0000259" key="1">
    <source>
        <dbReference type="PROSITE" id="PS51471"/>
    </source>
</evidence>
<dbReference type="OrthoDB" id="27483at2759"/>
<dbReference type="RefSeq" id="XP_003287106.1">
    <property type="nucleotide sequence ID" value="XM_003287058.1"/>
</dbReference>
<dbReference type="VEuPathDB" id="AmoebaDB:DICPUDRAFT_17092"/>
<evidence type="ECO:0000313" key="3">
    <source>
        <dbReference type="Proteomes" id="UP000001064"/>
    </source>
</evidence>
<feature type="domain" description="Fe2OG dioxygenase" evidence="1">
    <location>
        <begin position="207"/>
        <end position="315"/>
    </location>
</feature>
<dbReference type="eggNOG" id="ENOG502SYZT">
    <property type="taxonomic scope" value="Eukaryota"/>
</dbReference>
<feature type="non-terminal residue" evidence="2">
    <location>
        <position position="514"/>
    </location>
</feature>
<sequence length="514" mass="60367">NNKNKSFPNILYIKILKYAVKDSIKNEKYYSFYGTLSLVCKSWSLFVVPKLKFEKVLFKNDDYIYSYLKVKDTIRHLINSKSKTGFKLSETNNQINGYLKLLQSPTVTTGTYKIYHEDDELDNKIYYYDKLDNKIYIDDKECGTIFSPDISKIENLSKPSSFGKGDQTVYDESVRKGYHIEGTRVRVPYFDNSSGYTLQSHYLCDNPFFQLKLYKIHIYKEGGHFDDHIDTIHSMDHVGTYIVPLGESKYEGGEFVISNNEVFDETTQEYRIEAIKDETHNYYNFKWIAFYNDCIHKVKPVSKGIRIVLQFNIYLRSSVDVKDFIRVEENLPGMQENFNYQEPIKFSKKNQYLTYNLPKDKIIKTINSNTNYLKQVSSILDRIMKERDVNTGLFLVHLYKAHVDQDHLKGVDRLIWDQIKQYFGQERVKIRTFLLTRTMDFSSEDITNLKIAMVSPKTINEPSRLIKYEDKETLMFCGNKYSNLYSIYSKPLPSTGNEEREHEDLGCFSAIIIS</sequence>
<dbReference type="OMA" id="LFINEER"/>
<dbReference type="PANTHER" id="PTHR33099">
    <property type="entry name" value="FE2OG DIOXYGENASE DOMAIN-CONTAINING PROTEIN"/>
    <property type="match status" value="1"/>
</dbReference>
<dbReference type="AlphaFoldDB" id="F0ZI67"/>
<proteinExistence type="predicted"/>
<dbReference type="InterPro" id="IPR005123">
    <property type="entry name" value="Oxoglu/Fe-dep_dioxygenase_dom"/>
</dbReference>
<dbReference type="STRING" id="5786.F0ZI67"/>
<accession>F0ZI67</accession>
<dbReference type="EMBL" id="GL871029">
    <property type="protein sequence ID" value="EGC36352.1"/>
    <property type="molecule type" value="Genomic_DNA"/>
</dbReference>
<keyword evidence="3" id="KW-1185">Reference proteome</keyword>
<dbReference type="Gene3D" id="2.60.120.620">
    <property type="entry name" value="q2cbj1_9rhob like domain"/>
    <property type="match status" value="1"/>
</dbReference>
<protein>
    <recommendedName>
        <fullName evidence="1">Fe2OG dioxygenase domain-containing protein</fullName>
    </recommendedName>
</protein>
<organism evidence="2 3">
    <name type="scientific">Dictyostelium purpureum</name>
    <name type="common">Slime mold</name>
    <dbReference type="NCBI Taxonomy" id="5786"/>
    <lineage>
        <taxon>Eukaryota</taxon>
        <taxon>Amoebozoa</taxon>
        <taxon>Evosea</taxon>
        <taxon>Eumycetozoa</taxon>
        <taxon>Dictyostelia</taxon>
        <taxon>Dictyosteliales</taxon>
        <taxon>Dictyosteliaceae</taxon>
        <taxon>Dictyostelium</taxon>
    </lineage>
</organism>
<reference evidence="3" key="1">
    <citation type="journal article" date="2011" name="Genome Biol.">
        <title>Comparative genomics of the social amoebae Dictyostelium discoideum and Dictyostelium purpureum.</title>
        <authorList>
            <consortium name="US DOE Joint Genome Institute (JGI-PGF)"/>
            <person name="Sucgang R."/>
            <person name="Kuo A."/>
            <person name="Tian X."/>
            <person name="Salerno W."/>
            <person name="Parikh A."/>
            <person name="Feasley C.L."/>
            <person name="Dalin E."/>
            <person name="Tu H."/>
            <person name="Huang E."/>
            <person name="Barry K."/>
            <person name="Lindquist E."/>
            <person name="Shapiro H."/>
            <person name="Bruce D."/>
            <person name="Schmutz J."/>
            <person name="Salamov A."/>
            <person name="Fey P."/>
            <person name="Gaudet P."/>
            <person name="Anjard C."/>
            <person name="Babu M.M."/>
            <person name="Basu S."/>
            <person name="Bushmanova Y."/>
            <person name="van der Wel H."/>
            <person name="Katoh-Kurasawa M."/>
            <person name="Dinh C."/>
            <person name="Coutinho P.M."/>
            <person name="Saito T."/>
            <person name="Elias M."/>
            <person name="Schaap P."/>
            <person name="Kay R.R."/>
            <person name="Henrissat B."/>
            <person name="Eichinger L."/>
            <person name="Rivero F."/>
            <person name="Putnam N.H."/>
            <person name="West C.M."/>
            <person name="Loomis W.F."/>
            <person name="Chisholm R.L."/>
            <person name="Shaulsky G."/>
            <person name="Strassmann J.E."/>
            <person name="Queller D.C."/>
            <person name="Kuspa A."/>
            <person name="Grigoriev I.V."/>
        </authorList>
    </citation>
    <scope>NUCLEOTIDE SEQUENCE [LARGE SCALE GENOMIC DNA]</scope>
    <source>
        <strain evidence="3">QSDP1</strain>
    </source>
</reference>
<dbReference type="GeneID" id="10500765"/>
<name>F0ZI67_DICPU</name>
<feature type="non-terminal residue" evidence="2">
    <location>
        <position position="1"/>
    </location>
</feature>
<gene>
    <name evidence="2" type="ORF">DICPUDRAFT_17092</name>
</gene>
<evidence type="ECO:0000313" key="2">
    <source>
        <dbReference type="EMBL" id="EGC36352.1"/>
    </source>
</evidence>
<dbReference type="Proteomes" id="UP000001064">
    <property type="component" value="Unassembled WGS sequence"/>
</dbReference>
<dbReference type="PROSITE" id="PS51471">
    <property type="entry name" value="FE2OG_OXY"/>
    <property type="match status" value="1"/>
</dbReference>
<dbReference type="KEGG" id="dpp:DICPUDRAFT_17092"/>
<dbReference type="PANTHER" id="PTHR33099:SF11">
    <property type="entry name" value="FE2OG DIOXYGENASE DOMAIN-CONTAINING PROTEIN"/>
    <property type="match status" value="1"/>
</dbReference>
<dbReference type="Pfam" id="PF13640">
    <property type="entry name" value="2OG-FeII_Oxy_3"/>
    <property type="match status" value="1"/>
</dbReference>
<dbReference type="InterPro" id="IPR044862">
    <property type="entry name" value="Pro_4_hyd_alph_FE2OG_OXY"/>
</dbReference>
<dbReference type="InParanoid" id="F0ZI67"/>